<feature type="non-terminal residue" evidence="2">
    <location>
        <position position="55"/>
    </location>
</feature>
<feature type="compositionally biased region" description="Polar residues" evidence="1">
    <location>
        <begin position="21"/>
        <end position="34"/>
    </location>
</feature>
<evidence type="ECO:0000256" key="1">
    <source>
        <dbReference type="SAM" id="MobiDB-lite"/>
    </source>
</evidence>
<dbReference type="Proteomes" id="UP001529510">
    <property type="component" value="Unassembled WGS sequence"/>
</dbReference>
<comment type="caution">
    <text evidence="2">The sequence shown here is derived from an EMBL/GenBank/DDBJ whole genome shotgun (WGS) entry which is preliminary data.</text>
</comment>
<evidence type="ECO:0000313" key="2">
    <source>
        <dbReference type="EMBL" id="KAL0196305.1"/>
    </source>
</evidence>
<organism evidence="2 3">
    <name type="scientific">Cirrhinus mrigala</name>
    <name type="common">Mrigala</name>
    <dbReference type="NCBI Taxonomy" id="683832"/>
    <lineage>
        <taxon>Eukaryota</taxon>
        <taxon>Metazoa</taxon>
        <taxon>Chordata</taxon>
        <taxon>Craniata</taxon>
        <taxon>Vertebrata</taxon>
        <taxon>Euteleostomi</taxon>
        <taxon>Actinopterygii</taxon>
        <taxon>Neopterygii</taxon>
        <taxon>Teleostei</taxon>
        <taxon>Ostariophysi</taxon>
        <taxon>Cypriniformes</taxon>
        <taxon>Cyprinidae</taxon>
        <taxon>Labeoninae</taxon>
        <taxon>Labeonini</taxon>
        <taxon>Cirrhinus</taxon>
    </lineage>
</organism>
<reference evidence="2 3" key="1">
    <citation type="submission" date="2024-05" db="EMBL/GenBank/DDBJ databases">
        <title>Genome sequencing and assembly of Indian major carp, Cirrhinus mrigala (Hamilton, 1822).</title>
        <authorList>
            <person name="Mohindra V."/>
            <person name="Chowdhury L.M."/>
            <person name="Lal K."/>
            <person name="Jena J.K."/>
        </authorList>
    </citation>
    <scope>NUCLEOTIDE SEQUENCE [LARGE SCALE GENOMIC DNA]</scope>
    <source>
        <strain evidence="2">CM1030</strain>
        <tissue evidence="2">Blood</tissue>
    </source>
</reference>
<protein>
    <submittedName>
        <fullName evidence="2">Uncharacterized protein</fullName>
    </submittedName>
</protein>
<name>A0ABD0RCQ4_CIRMR</name>
<dbReference type="EMBL" id="JAMKFB020000004">
    <property type="protein sequence ID" value="KAL0196305.1"/>
    <property type="molecule type" value="Genomic_DNA"/>
</dbReference>
<sequence>MDGGEVREDEGAAFVLRHRVCTSSDTDPTRTATSDGEDTMSARPDHRSDGPAQNG</sequence>
<keyword evidence="3" id="KW-1185">Reference proteome</keyword>
<evidence type="ECO:0000313" key="3">
    <source>
        <dbReference type="Proteomes" id="UP001529510"/>
    </source>
</evidence>
<accession>A0ABD0RCQ4</accession>
<gene>
    <name evidence="2" type="ORF">M9458_009877</name>
</gene>
<proteinExistence type="predicted"/>
<dbReference type="AlphaFoldDB" id="A0ABD0RCQ4"/>
<feature type="region of interest" description="Disordered" evidence="1">
    <location>
        <begin position="17"/>
        <end position="55"/>
    </location>
</feature>